<reference evidence="2" key="1">
    <citation type="journal article" date="2019" name="Int. J. Syst. Evol. Microbiol.">
        <title>The Global Catalogue of Microorganisms (GCM) 10K type strain sequencing project: providing services to taxonomists for standard genome sequencing and annotation.</title>
        <authorList>
            <consortium name="The Broad Institute Genomics Platform"/>
            <consortium name="The Broad Institute Genome Sequencing Center for Infectious Disease"/>
            <person name="Wu L."/>
            <person name="Ma J."/>
        </authorList>
    </citation>
    <scope>NUCLEOTIDE SEQUENCE [LARGE SCALE GENOMIC DNA]</scope>
    <source>
        <strain evidence="2">JCM 10696</strain>
    </source>
</reference>
<organism evidence="1 2">
    <name type="scientific">Actinocorallia libanotica</name>
    <dbReference type="NCBI Taxonomy" id="46162"/>
    <lineage>
        <taxon>Bacteria</taxon>
        <taxon>Bacillati</taxon>
        <taxon>Actinomycetota</taxon>
        <taxon>Actinomycetes</taxon>
        <taxon>Streptosporangiales</taxon>
        <taxon>Thermomonosporaceae</taxon>
        <taxon>Actinocorallia</taxon>
    </lineage>
</organism>
<sequence>MRESIKPYLDIIASFADYLADPESDHEMVLAVEEFFGIRESE</sequence>
<dbReference type="EMBL" id="BAAAHH010000049">
    <property type="protein sequence ID" value="GAA0967327.1"/>
    <property type="molecule type" value="Genomic_DNA"/>
</dbReference>
<dbReference type="InterPro" id="IPR055639">
    <property type="entry name" value="DUF7215"/>
</dbReference>
<dbReference type="Proteomes" id="UP001500665">
    <property type="component" value="Unassembled WGS sequence"/>
</dbReference>
<dbReference type="RefSeq" id="WP_344246547.1">
    <property type="nucleotide sequence ID" value="NZ_BAAAHH010000049.1"/>
</dbReference>
<name>A0ABP4CEE4_9ACTN</name>
<dbReference type="Pfam" id="PF23852">
    <property type="entry name" value="DUF7215"/>
    <property type="match status" value="1"/>
</dbReference>
<evidence type="ECO:0000313" key="2">
    <source>
        <dbReference type="Proteomes" id="UP001500665"/>
    </source>
</evidence>
<keyword evidence="2" id="KW-1185">Reference proteome</keyword>
<evidence type="ECO:0000313" key="1">
    <source>
        <dbReference type="EMBL" id="GAA0967327.1"/>
    </source>
</evidence>
<comment type="caution">
    <text evidence="1">The sequence shown here is derived from an EMBL/GenBank/DDBJ whole genome shotgun (WGS) entry which is preliminary data.</text>
</comment>
<accession>A0ABP4CEE4</accession>
<proteinExistence type="predicted"/>
<protein>
    <submittedName>
        <fullName evidence="1">Uncharacterized protein</fullName>
    </submittedName>
</protein>
<gene>
    <name evidence="1" type="ORF">GCM10009550_71050</name>
</gene>